<keyword evidence="2" id="KW-1185">Reference proteome</keyword>
<reference evidence="1 2" key="1">
    <citation type="journal article" date="2020" name="Int. J. Syst. Evol. Microbiol.">
        <title>Novel acetic acid bacteria from cider fermentations: Acetobacter conturbans sp. nov. and Acetobacter fallax sp. nov.</title>
        <authorList>
            <person name="Sombolestani A.S."/>
            <person name="Cleenwerck I."/>
            <person name="Cnockaert M."/>
            <person name="Borremans W."/>
            <person name="Wieme A.D."/>
            <person name="De Vuyst L."/>
            <person name="Vandamme P."/>
        </authorList>
    </citation>
    <scope>NUCLEOTIDE SEQUENCE [LARGE SCALE GENOMIC DNA]</scope>
    <source>
        <strain evidence="1 2">LMG 1627</strain>
    </source>
</reference>
<evidence type="ECO:0000313" key="2">
    <source>
        <dbReference type="Proteomes" id="UP000631653"/>
    </source>
</evidence>
<accession>A0ABX0K2D5</accession>
<protein>
    <submittedName>
        <fullName evidence="1">Uncharacterized protein</fullName>
    </submittedName>
</protein>
<proteinExistence type="predicted"/>
<name>A0ABX0K2D5_9PROT</name>
<sequence>MTFETFSEVNGVLCGRRSDKFGSSYVVADSNFRNFRLTFDISRDRTRYCINIDAEWSDDHPGELASIIQGDRYFPFSPDDAVSITDDGVLTAWARQLIVKAGLDIRAGFTARLPPEFVMPVRQALERVKADLQAKPEGNRT</sequence>
<gene>
    <name evidence="1" type="ORF">GOB81_14585</name>
</gene>
<dbReference type="RefSeq" id="WP_173571131.1">
    <property type="nucleotide sequence ID" value="NZ_WOSY01000020.1"/>
</dbReference>
<comment type="caution">
    <text evidence="1">The sequence shown here is derived from an EMBL/GenBank/DDBJ whole genome shotgun (WGS) entry which is preliminary data.</text>
</comment>
<evidence type="ECO:0000313" key="1">
    <source>
        <dbReference type="EMBL" id="NHN89831.1"/>
    </source>
</evidence>
<dbReference type="EMBL" id="WOSY01000020">
    <property type="protein sequence ID" value="NHN89831.1"/>
    <property type="molecule type" value="Genomic_DNA"/>
</dbReference>
<dbReference type="Proteomes" id="UP000631653">
    <property type="component" value="Unassembled WGS sequence"/>
</dbReference>
<organism evidence="1 2">
    <name type="scientific">Acetobacter conturbans</name>
    <dbReference type="NCBI Taxonomy" id="1737472"/>
    <lineage>
        <taxon>Bacteria</taxon>
        <taxon>Pseudomonadati</taxon>
        <taxon>Pseudomonadota</taxon>
        <taxon>Alphaproteobacteria</taxon>
        <taxon>Acetobacterales</taxon>
        <taxon>Acetobacteraceae</taxon>
        <taxon>Acetobacter</taxon>
    </lineage>
</organism>